<dbReference type="InterPro" id="IPR015867">
    <property type="entry name" value="N-reg_PII/ATP_PRibTrfase_C"/>
</dbReference>
<name>U6JNU6_9EIME</name>
<dbReference type="RefSeq" id="XP_013349747.1">
    <property type="nucleotide sequence ID" value="XM_013494293.1"/>
</dbReference>
<dbReference type="Gene3D" id="3.30.70.120">
    <property type="match status" value="1"/>
</dbReference>
<dbReference type="Pfam" id="PF03091">
    <property type="entry name" value="CutA1"/>
    <property type="match status" value="1"/>
</dbReference>
<dbReference type="GO" id="GO:0005507">
    <property type="term" value="F:copper ion binding"/>
    <property type="evidence" value="ECO:0007669"/>
    <property type="project" value="TreeGrafter"/>
</dbReference>
<accession>U6JNU6</accession>
<dbReference type="PANTHER" id="PTHR23419:SF8">
    <property type="entry name" value="FI09726P"/>
    <property type="match status" value="1"/>
</dbReference>
<dbReference type="OrthoDB" id="2017693at2759"/>
<evidence type="ECO:0000313" key="2">
    <source>
        <dbReference type="EMBL" id="CDJ27169.1"/>
    </source>
</evidence>
<comment type="similarity">
    <text evidence="1">Belongs to the CutA family.</text>
</comment>
<evidence type="ECO:0000313" key="3">
    <source>
        <dbReference type="Proteomes" id="UP000030744"/>
    </source>
</evidence>
<dbReference type="GO" id="GO:0010038">
    <property type="term" value="P:response to metal ion"/>
    <property type="evidence" value="ECO:0007669"/>
    <property type="project" value="InterPro"/>
</dbReference>
<dbReference type="SUPFAM" id="SSF54913">
    <property type="entry name" value="GlnB-like"/>
    <property type="match status" value="1"/>
</dbReference>
<gene>
    <name evidence="2" type="ORF">EMH_0008130</name>
</gene>
<dbReference type="GeneID" id="25375802"/>
<dbReference type="EMBL" id="HG679003">
    <property type="protein sequence ID" value="CDJ27169.1"/>
    <property type="molecule type" value="Genomic_DNA"/>
</dbReference>
<sequence>METKTPQRVPEANAAGLVVGYSTASSNEEARAKSSEVLLIIKTQRTYTQAVVQAIKDKHSYEIPEVVFTDVVDGNPDYLEWVRAVTRSKGT</sequence>
<reference evidence="2" key="2">
    <citation type="submission" date="2013-10" db="EMBL/GenBank/DDBJ databases">
        <authorList>
            <person name="Aslett M."/>
        </authorList>
    </citation>
    <scope>NUCLEOTIDE SEQUENCE [LARGE SCALE GENOMIC DNA]</scope>
    <source>
        <strain evidence="2">Houghton</strain>
    </source>
</reference>
<evidence type="ECO:0000256" key="1">
    <source>
        <dbReference type="ARBA" id="ARBA00010169"/>
    </source>
</evidence>
<dbReference type="PANTHER" id="PTHR23419">
    <property type="entry name" value="DIVALENT CATION TOLERANCE CUTA-RELATED"/>
    <property type="match status" value="1"/>
</dbReference>
<dbReference type="InterPro" id="IPR011322">
    <property type="entry name" value="N-reg_PII-like_a/b"/>
</dbReference>
<keyword evidence="3" id="KW-1185">Reference proteome</keyword>
<organism evidence="2 3">
    <name type="scientific">Eimeria mitis</name>
    <dbReference type="NCBI Taxonomy" id="44415"/>
    <lineage>
        <taxon>Eukaryota</taxon>
        <taxon>Sar</taxon>
        <taxon>Alveolata</taxon>
        <taxon>Apicomplexa</taxon>
        <taxon>Conoidasida</taxon>
        <taxon>Coccidia</taxon>
        <taxon>Eucoccidiorida</taxon>
        <taxon>Eimeriorina</taxon>
        <taxon>Eimeriidae</taxon>
        <taxon>Eimeria</taxon>
    </lineage>
</organism>
<protein>
    <submittedName>
        <fullName evidence="2">CutA1 divalent ion tolerance domain-containing protein, putative</fullName>
    </submittedName>
</protein>
<dbReference type="Proteomes" id="UP000030744">
    <property type="component" value="Unassembled WGS sequence"/>
</dbReference>
<proteinExistence type="inferred from homology"/>
<dbReference type="VEuPathDB" id="ToxoDB:EMH_0008130"/>
<reference evidence="2" key="1">
    <citation type="submission" date="2013-10" db="EMBL/GenBank/DDBJ databases">
        <title>Genomic analysis of the causative agents of coccidiosis in chickens.</title>
        <authorList>
            <person name="Reid A.J."/>
            <person name="Blake D."/>
            <person name="Billington K."/>
            <person name="Browne H."/>
            <person name="Dunn M."/>
            <person name="Hung S."/>
            <person name="Kawahara F."/>
            <person name="Miranda-Saavedra D."/>
            <person name="Mourier T."/>
            <person name="Nagra H."/>
            <person name="Otto T.D."/>
            <person name="Rawlings N."/>
            <person name="Sanchez A."/>
            <person name="Sanders M."/>
            <person name="Subramaniam C."/>
            <person name="Tay Y."/>
            <person name="Dear P."/>
            <person name="Doerig C."/>
            <person name="Gruber A."/>
            <person name="Parkinson J."/>
            <person name="Shirley M."/>
            <person name="Wan K.L."/>
            <person name="Berriman M."/>
            <person name="Tomley F."/>
            <person name="Pain A."/>
        </authorList>
    </citation>
    <scope>NUCLEOTIDE SEQUENCE [LARGE SCALE GENOMIC DNA]</scope>
    <source>
        <strain evidence="2">Houghton</strain>
    </source>
</reference>
<dbReference type="AlphaFoldDB" id="U6JNU6"/>
<dbReference type="InterPro" id="IPR004323">
    <property type="entry name" value="Ion_tolerance_CutA"/>
</dbReference>